<name>A0A363D676_9BACT</name>
<feature type="domain" description="Cytochrome c" evidence="5">
    <location>
        <begin position="18"/>
        <end position="122"/>
    </location>
</feature>
<keyword evidence="7" id="KW-1185">Reference proteome</keyword>
<dbReference type="InterPro" id="IPR036909">
    <property type="entry name" value="Cyt_c-like_dom_sf"/>
</dbReference>
<keyword evidence="1 4" id="KW-0349">Heme</keyword>
<evidence type="ECO:0000256" key="4">
    <source>
        <dbReference type="PROSITE-ProRule" id="PRU00433"/>
    </source>
</evidence>
<dbReference type="GO" id="GO:0009055">
    <property type="term" value="F:electron transfer activity"/>
    <property type="evidence" value="ECO:0007669"/>
    <property type="project" value="InterPro"/>
</dbReference>
<dbReference type="Proteomes" id="UP000251135">
    <property type="component" value="Unassembled WGS sequence"/>
</dbReference>
<evidence type="ECO:0000313" key="7">
    <source>
        <dbReference type="Proteomes" id="UP000251135"/>
    </source>
</evidence>
<evidence type="ECO:0000259" key="5">
    <source>
        <dbReference type="PROSITE" id="PS51007"/>
    </source>
</evidence>
<dbReference type="AlphaFoldDB" id="A0A363D676"/>
<dbReference type="InterPro" id="IPR009056">
    <property type="entry name" value="Cyt_c-like_dom"/>
</dbReference>
<evidence type="ECO:0000313" key="6">
    <source>
        <dbReference type="EMBL" id="PUE66547.1"/>
    </source>
</evidence>
<keyword evidence="2 4" id="KW-0479">Metal-binding</keyword>
<comment type="caution">
    <text evidence="6">The sequence shown here is derived from an EMBL/GenBank/DDBJ whole genome shotgun (WGS) entry which is preliminary data.</text>
</comment>
<dbReference type="Gene3D" id="1.10.760.10">
    <property type="entry name" value="Cytochrome c-like domain"/>
    <property type="match status" value="1"/>
</dbReference>
<dbReference type="GO" id="GO:0046872">
    <property type="term" value="F:metal ion binding"/>
    <property type="evidence" value="ECO:0007669"/>
    <property type="project" value="UniProtKB-KW"/>
</dbReference>
<gene>
    <name evidence="6" type="ORF">B0174_00400</name>
</gene>
<dbReference type="Pfam" id="PF00034">
    <property type="entry name" value="Cytochrom_C"/>
    <property type="match status" value="1"/>
</dbReference>
<sequence>MQIKHFLIYLIIGRIYKIKVNIGEKMKKIALILLCIYNFSYAVEYDEIEAEMLAVSCTSCHGINEETQSVAPVLAGMPKDSLYEILLNYKNGKKTGTMMKEHVKDYTDEQLEQIAYFFSNIEKD</sequence>
<dbReference type="PROSITE" id="PS51007">
    <property type="entry name" value="CYTC"/>
    <property type="match status" value="1"/>
</dbReference>
<reference evidence="6 7" key="1">
    <citation type="submission" date="2017-02" db="EMBL/GenBank/DDBJ databases">
        <title>Arcobacter caeni sp. nov, a new Arcobacter species isolated from reclaimed water.</title>
        <authorList>
            <person name="Figueras M.J."/>
            <person name="Perez-Cataluna A."/>
            <person name="Salas-Masso N."/>
        </authorList>
    </citation>
    <scope>NUCLEOTIDE SEQUENCE [LARGE SCALE GENOMIC DNA]</scope>
    <source>
        <strain evidence="6 7">RW17-10</strain>
    </source>
</reference>
<evidence type="ECO:0000256" key="2">
    <source>
        <dbReference type="ARBA" id="ARBA00022723"/>
    </source>
</evidence>
<protein>
    <recommendedName>
        <fullName evidence="5">Cytochrome c domain-containing protein</fullName>
    </recommendedName>
</protein>
<dbReference type="GO" id="GO:0020037">
    <property type="term" value="F:heme binding"/>
    <property type="evidence" value="ECO:0007669"/>
    <property type="project" value="InterPro"/>
</dbReference>
<dbReference type="EMBL" id="MUXE01000001">
    <property type="protein sequence ID" value="PUE66547.1"/>
    <property type="molecule type" value="Genomic_DNA"/>
</dbReference>
<evidence type="ECO:0000256" key="1">
    <source>
        <dbReference type="ARBA" id="ARBA00022617"/>
    </source>
</evidence>
<organism evidence="6 7">
    <name type="scientific">Arcobacter caeni</name>
    <dbReference type="NCBI Taxonomy" id="1912877"/>
    <lineage>
        <taxon>Bacteria</taxon>
        <taxon>Pseudomonadati</taxon>
        <taxon>Campylobacterota</taxon>
        <taxon>Epsilonproteobacteria</taxon>
        <taxon>Campylobacterales</taxon>
        <taxon>Arcobacteraceae</taxon>
        <taxon>Arcobacter</taxon>
    </lineage>
</organism>
<keyword evidence="3 4" id="KW-0408">Iron</keyword>
<evidence type="ECO:0000256" key="3">
    <source>
        <dbReference type="ARBA" id="ARBA00023004"/>
    </source>
</evidence>
<proteinExistence type="predicted"/>
<accession>A0A363D676</accession>
<dbReference type="SUPFAM" id="SSF46626">
    <property type="entry name" value="Cytochrome c"/>
    <property type="match status" value="1"/>
</dbReference>